<dbReference type="CDD" id="cd11475">
    <property type="entry name" value="SLC5sbd_PutP"/>
    <property type="match status" value="1"/>
</dbReference>
<accession>A0A0M1VVT7</accession>
<reference evidence="15 16" key="1">
    <citation type="submission" date="2011-10" db="EMBL/GenBank/DDBJ databases">
        <title>The Genome Sequence of Fusobacterium sp. 4_1_13.</title>
        <authorList>
            <consortium name="The Broad Institute Genome Sequencing Platform"/>
            <person name="Earl A."/>
            <person name="Ward D."/>
            <person name="Feldgarden M."/>
            <person name="Gevers D."/>
            <person name="Strauss J."/>
            <person name="Ambrose C."/>
            <person name="Allen-Vercoe E."/>
            <person name="Young S.K."/>
            <person name="Zeng Q."/>
            <person name="Gargeya S."/>
            <person name="Fitzgerald M."/>
            <person name="Haas B."/>
            <person name="Abouelleil A."/>
            <person name="Alvarado L."/>
            <person name="Arachchi H.M."/>
            <person name="Berlin A."/>
            <person name="Brown A."/>
            <person name="Chapman S.B."/>
            <person name="Chen Z."/>
            <person name="Dunbar C."/>
            <person name="Freedman E."/>
            <person name="Gearin G."/>
            <person name="Goldberg J."/>
            <person name="Griggs A."/>
            <person name="Gujja S."/>
            <person name="Heiman D."/>
            <person name="Howarth C."/>
            <person name="Larson L."/>
            <person name="Lui A."/>
            <person name="MacDonald P.J."/>
            <person name="Montmayeur A."/>
            <person name="Murphy C."/>
            <person name="Neiman D."/>
            <person name="Pearson M."/>
            <person name="Priest M."/>
            <person name="Roberts A."/>
            <person name="Saif S."/>
            <person name="Shea T."/>
            <person name="Shenoy N."/>
            <person name="Sisk P."/>
            <person name="Stolte C."/>
            <person name="Sykes S."/>
            <person name="Wortman J."/>
            <person name="Nusbaum C."/>
            <person name="Birren B."/>
        </authorList>
    </citation>
    <scope>NUCLEOTIDE SEQUENCE [LARGE SCALE GENOMIC DNA]</scope>
    <source>
        <strain evidence="15 16">4_1_13</strain>
    </source>
</reference>
<feature type="transmembrane region" description="Helical" evidence="14">
    <location>
        <begin position="6"/>
        <end position="25"/>
    </location>
</feature>
<dbReference type="InterPro" id="IPR001734">
    <property type="entry name" value="Na/solute_symporter"/>
</dbReference>
<keyword evidence="9 14" id="KW-0406">Ion transport</keyword>
<dbReference type="GO" id="GO:0005298">
    <property type="term" value="F:proline:sodium symporter activity"/>
    <property type="evidence" value="ECO:0007669"/>
    <property type="project" value="UniProtKB-UniRule"/>
</dbReference>
<dbReference type="HOGENOM" id="CLU_018808_15_2_0"/>
<evidence type="ECO:0000256" key="8">
    <source>
        <dbReference type="ARBA" id="ARBA00023053"/>
    </source>
</evidence>
<dbReference type="InterPro" id="IPR038377">
    <property type="entry name" value="Na/Glc_symporter_sf"/>
</dbReference>
<feature type="transmembrane region" description="Helical" evidence="14">
    <location>
        <begin position="186"/>
        <end position="206"/>
    </location>
</feature>
<evidence type="ECO:0000313" key="15">
    <source>
        <dbReference type="EMBL" id="EEO40740.1"/>
    </source>
</evidence>
<feature type="transmembrane region" description="Helical" evidence="14">
    <location>
        <begin position="367"/>
        <end position="387"/>
    </location>
</feature>
<dbReference type="NCBIfam" id="TIGR00813">
    <property type="entry name" value="sss"/>
    <property type="match status" value="1"/>
</dbReference>
<evidence type="ECO:0000313" key="16">
    <source>
        <dbReference type="Proteomes" id="UP000004925"/>
    </source>
</evidence>
<evidence type="ECO:0000256" key="11">
    <source>
        <dbReference type="ARBA" id="ARBA00023201"/>
    </source>
</evidence>
<dbReference type="NCBIfam" id="TIGR02121">
    <property type="entry name" value="Na_Pro_sym"/>
    <property type="match status" value="1"/>
</dbReference>
<dbReference type="AlphaFoldDB" id="A0A0M1VVT7"/>
<evidence type="ECO:0000256" key="13">
    <source>
        <dbReference type="RuleBase" id="RU362091"/>
    </source>
</evidence>
<keyword evidence="5 14" id="KW-0812">Transmembrane</keyword>
<dbReference type="PANTHER" id="PTHR48086">
    <property type="entry name" value="SODIUM/PROLINE SYMPORTER-RELATED"/>
    <property type="match status" value="1"/>
</dbReference>
<keyword evidence="7 14" id="KW-1133">Transmembrane helix</keyword>
<comment type="function">
    <text evidence="14">Catalyzes the sodium-dependent uptake of extracellular L-proline.</text>
</comment>
<name>A0A0M1VVT7_FUSVC</name>
<evidence type="ECO:0000256" key="1">
    <source>
        <dbReference type="ARBA" id="ARBA00004651"/>
    </source>
</evidence>
<dbReference type="GO" id="GO:0015193">
    <property type="term" value="F:L-proline transmembrane transporter activity"/>
    <property type="evidence" value="ECO:0007669"/>
    <property type="project" value="TreeGrafter"/>
</dbReference>
<evidence type="ECO:0000256" key="9">
    <source>
        <dbReference type="ARBA" id="ARBA00023065"/>
    </source>
</evidence>
<evidence type="ECO:0000256" key="6">
    <source>
        <dbReference type="ARBA" id="ARBA00022847"/>
    </source>
</evidence>
<evidence type="ECO:0000256" key="10">
    <source>
        <dbReference type="ARBA" id="ARBA00023136"/>
    </source>
</evidence>
<dbReference type="Pfam" id="PF00474">
    <property type="entry name" value="SSF"/>
    <property type="match status" value="1"/>
</dbReference>
<dbReference type="GO" id="GO:0031402">
    <property type="term" value="F:sodium ion binding"/>
    <property type="evidence" value="ECO:0007669"/>
    <property type="project" value="UniProtKB-UniRule"/>
</dbReference>
<gene>
    <name evidence="15" type="ORF">FSCG_01453</name>
</gene>
<organism evidence="15 16">
    <name type="scientific">Fusobacterium vincentii 4_1_13</name>
    <dbReference type="NCBI Taxonomy" id="469606"/>
    <lineage>
        <taxon>Bacteria</taxon>
        <taxon>Fusobacteriati</taxon>
        <taxon>Fusobacteriota</taxon>
        <taxon>Fusobacteriia</taxon>
        <taxon>Fusobacteriales</taxon>
        <taxon>Fusobacteriaceae</taxon>
        <taxon>Fusobacterium</taxon>
    </lineage>
</organism>
<evidence type="ECO:0000256" key="14">
    <source>
        <dbReference type="RuleBase" id="RU366012"/>
    </source>
</evidence>
<dbReference type="Proteomes" id="UP000004925">
    <property type="component" value="Unassembled WGS sequence"/>
</dbReference>
<keyword evidence="4 14" id="KW-1003">Cell membrane</keyword>
<evidence type="ECO:0000256" key="12">
    <source>
        <dbReference type="ARBA" id="ARBA00033708"/>
    </source>
</evidence>
<dbReference type="PROSITE" id="PS50283">
    <property type="entry name" value="NA_SOLUT_SYMP_3"/>
    <property type="match status" value="1"/>
</dbReference>
<evidence type="ECO:0000256" key="3">
    <source>
        <dbReference type="ARBA" id="ARBA00022448"/>
    </source>
</evidence>
<dbReference type="InterPro" id="IPR011851">
    <property type="entry name" value="Na/Pro_symporter"/>
</dbReference>
<feature type="transmembrane region" description="Helical" evidence="14">
    <location>
        <begin position="226"/>
        <end position="251"/>
    </location>
</feature>
<dbReference type="GO" id="GO:0015824">
    <property type="term" value="P:proline transport"/>
    <property type="evidence" value="ECO:0007669"/>
    <property type="project" value="UniProtKB-UniRule"/>
</dbReference>
<feature type="transmembrane region" description="Helical" evidence="14">
    <location>
        <begin position="399"/>
        <end position="417"/>
    </location>
</feature>
<feature type="transmembrane region" description="Helical" evidence="14">
    <location>
        <begin position="160"/>
        <end position="179"/>
    </location>
</feature>
<keyword evidence="11 14" id="KW-0739">Sodium transport</keyword>
<dbReference type="InterPro" id="IPR050277">
    <property type="entry name" value="Sodium:Solute_Symporter"/>
</dbReference>
<keyword evidence="6 14" id="KW-0769">Symport</keyword>
<feature type="transmembrane region" description="Helical" evidence="14">
    <location>
        <begin position="424"/>
        <end position="442"/>
    </location>
</feature>
<dbReference type="EMBL" id="ACDE02000018">
    <property type="protein sequence ID" value="EEO40740.1"/>
    <property type="molecule type" value="Genomic_DNA"/>
</dbReference>
<feature type="transmembrane region" description="Helical" evidence="14">
    <location>
        <begin position="121"/>
        <end position="140"/>
    </location>
</feature>
<comment type="subcellular location">
    <subcellularLocation>
        <location evidence="1 14">Cell membrane</location>
        <topology evidence="1 14">Multi-pass membrane protein</topology>
    </subcellularLocation>
</comment>
<dbReference type="PANTHER" id="PTHR48086:SF3">
    <property type="entry name" value="SODIUM_PROLINE SYMPORTER"/>
    <property type="match status" value="1"/>
</dbReference>
<dbReference type="RefSeq" id="WP_008803309.1">
    <property type="nucleotide sequence ID" value="NZ_KQ235737.1"/>
</dbReference>
<proteinExistence type="inferred from homology"/>
<feature type="transmembrane region" description="Helical" evidence="14">
    <location>
        <begin position="448"/>
        <end position="466"/>
    </location>
</feature>
<evidence type="ECO:0000256" key="4">
    <source>
        <dbReference type="ARBA" id="ARBA00022475"/>
    </source>
</evidence>
<evidence type="ECO:0000256" key="7">
    <source>
        <dbReference type="ARBA" id="ARBA00022989"/>
    </source>
</evidence>
<sequence>MASYEIFITFGIYLIFLILIGVYFYSKTTTHESYVLGERGVGYWVTAMSAQASDMSGWLLLGLPGAVYLSGLTEIWVVIGLATGTYLNWKFVAPALRIQTEKYNSLTIPSFISQKLNDNKGYIRTFSAIVILFFFTIYSASGLVAGGKLFDSLLGIDYKWGVLIGGGTIIIYTFLGGYLACCWTDFFQGCLMFFAIIVVPIVAYFNGGGIDGISTAMEVKNISLNIFKYAKVLSLPVIISGLGWGLGYFGQPHIIVRFMSIDSADELWKSRLIAMIWVFISLLGAIAVGVTGIGVFTDVSQMGSDAEKVFIFLIHKLFNPWVAGILFAAILSAIMSTISSQLLVSSNTLTEDFYKYIIKREKSHKEMIWVGRLCVIVIFIIASFLAMNPSSKVLELVSYAWAGFGGVFSPVILFTLYKKDLHWKTVLISMIIATITVIAWKTSGLGNFIYEIVPSFVINCISIYLLEKFRVFEDKKVKVLVK</sequence>
<evidence type="ECO:0000256" key="5">
    <source>
        <dbReference type="ARBA" id="ARBA00022692"/>
    </source>
</evidence>
<comment type="catalytic activity">
    <reaction evidence="12">
        <text>L-proline(in) + Na(+)(in) = L-proline(out) + Na(+)(out)</text>
        <dbReference type="Rhea" id="RHEA:28967"/>
        <dbReference type="ChEBI" id="CHEBI:29101"/>
        <dbReference type="ChEBI" id="CHEBI:60039"/>
    </reaction>
</comment>
<keyword evidence="10 14" id="KW-0472">Membrane</keyword>
<dbReference type="Gene3D" id="1.20.1730.10">
    <property type="entry name" value="Sodium/glucose cotransporter"/>
    <property type="match status" value="1"/>
</dbReference>
<comment type="similarity">
    <text evidence="2 13">Belongs to the sodium:solute symporter (SSF) (TC 2.A.21) family.</text>
</comment>
<dbReference type="GO" id="GO:0005886">
    <property type="term" value="C:plasma membrane"/>
    <property type="evidence" value="ECO:0007669"/>
    <property type="project" value="UniProtKB-SubCell"/>
</dbReference>
<keyword evidence="8 14" id="KW-0915">Sodium</keyword>
<dbReference type="FunFam" id="1.20.1730.10:FF:000002">
    <property type="entry name" value="Sodium/proline symporter"/>
    <property type="match status" value="1"/>
</dbReference>
<dbReference type="eggNOG" id="COG0591">
    <property type="taxonomic scope" value="Bacteria"/>
</dbReference>
<comment type="caution">
    <text evidence="15">The sequence shown here is derived from an EMBL/GenBank/DDBJ whole genome shotgun (WGS) entry which is preliminary data.</text>
</comment>
<keyword evidence="14" id="KW-0029">Amino-acid transport</keyword>
<keyword evidence="3 14" id="KW-0813">Transport</keyword>
<evidence type="ECO:0000256" key="2">
    <source>
        <dbReference type="ARBA" id="ARBA00006434"/>
    </source>
</evidence>
<feature type="transmembrane region" description="Helical" evidence="14">
    <location>
        <begin position="67"/>
        <end position="89"/>
    </location>
</feature>
<protein>
    <recommendedName>
        <fullName evidence="14">Sodium/proline symporter</fullName>
    </recommendedName>
    <alternativeName>
        <fullName evidence="14">Proline permease</fullName>
    </alternativeName>
</protein>
<feature type="transmembrane region" description="Helical" evidence="14">
    <location>
        <begin position="272"/>
        <end position="296"/>
    </location>
</feature>
<feature type="transmembrane region" description="Helical" evidence="14">
    <location>
        <begin position="321"/>
        <end position="346"/>
    </location>
</feature>